<keyword evidence="2" id="KW-1185">Reference proteome</keyword>
<evidence type="ECO:0000313" key="1">
    <source>
        <dbReference type="EMBL" id="CAJ0589408.1"/>
    </source>
</evidence>
<evidence type="ECO:0000313" key="2">
    <source>
        <dbReference type="Proteomes" id="UP001176961"/>
    </source>
</evidence>
<gene>
    <name evidence="1" type="ORF">CYNAS_LOCUS1391</name>
</gene>
<dbReference type="Proteomes" id="UP001176961">
    <property type="component" value="Unassembled WGS sequence"/>
</dbReference>
<reference evidence="1" key="1">
    <citation type="submission" date="2023-07" db="EMBL/GenBank/DDBJ databases">
        <authorList>
            <consortium name="CYATHOMIX"/>
        </authorList>
    </citation>
    <scope>NUCLEOTIDE SEQUENCE</scope>
    <source>
        <strain evidence="1">N/A</strain>
    </source>
</reference>
<dbReference type="AlphaFoldDB" id="A0AA36DMY8"/>
<protein>
    <submittedName>
        <fullName evidence="1">Uncharacterized protein</fullName>
    </submittedName>
</protein>
<name>A0AA36DMY8_CYLNA</name>
<comment type="caution">
    <text evidence="1">The sequence shown here is derived from an EMBL/GenBank/DDBJ whole genome shotgun (WGS) entry which is preliminary data.</text>
</comment>
<dbReference type="EMBL" id="CATQJL010000001">
    <property type="protein sequence ID" value="CAJ0589408.1"/>
    <property type="molecule type" value="Genomic_DNA"/>
</dbReference>
<accession>A0AA36DMY8</accession>
<proteinExistence type="predicted"/>
<organism evidence="1 2">
    <name type="scientific">Cylicocyclus nassatus</name>
    <name type="common">Nematode worm</name>
    <dbReference type="NCBI Taxonomy" id="53992"/>
    <lineage>
        <taxon>Eukaryota</taxon>
        <taxon>Metazoa</taxon>
        <taxon>Ecdysozoa</taxon>
        <taxon>Nematoda</taxon>
        <taxon>Chromadorea</taxon>
        <taxon>Rhabditida</taxon>
        <taxon>Rhabditina</taxon>
        <taxon>Rhabditomorpha</taxon>
        <taxon>Strongyloidea</taxon>
        <taxon>Strongylidae</taxon>
        <taxon>Cylicocyclus</taxon>
    </lineage>
</organism>
<sequence length="53" mass="6339">MSSSTRYHFRSDRRFLSQSLISNCCRNFASNFWACFYGSQKTSPIRRHRGKKM</sequence>